<dbReference type="Proteomes" id="UP001188597">
    <property type="component" value="Unassembled WGS sequence"/>
</dbReference>
<comment type="caution">
    <text evidence="11">The sequence shown here is derived from an EMBL/GenBank/DDBJ whole genome shotgun (WGS) entry which is preliminary data.</text>
</comment>
<comment type="similarity">
    <text evidence="3">Belongs to the DEFL family.</text>
</comment>
<name>A0AA89AC23_9ASTE</name>
<keyword evidence="6" id="KW-0295">Fungicide</keyword>
<dbReference type="InterPro" id="IPR044839">
    <property type="entry name" value="NDR1-like"/>
</dbReference>
<dbReference type="PANTHER" id="PTHR31415:SF4">
    <property type="entry name" value="NDR1_HIN1-LIKE PROTEIN 3"/>
    <property type="match status" value="1"/>
</dbReference>
<feature type="chain" id="PRO_5041719746" description="Late embryogenesis abundant protein LEA-2 subgroup domain-containing protein" evidence="10">
    <location>
        <begin position="22"/>
        <end position="255"/>
    </location>
</feature>
<dbReference type="Pfam" id="PF10868">
    <property type="entry name" value="Defensin_like"/>
    <property type="match status" value="1"/>
</dbReference>
<evidence type="ECO:0000256" key="4">
    <source>
        <dbReference type="ARBA" id="ARBA00022525"/>
    </source>
</evidence>
<keyword evidence="4" id="KW-0964">Secreted</keyword>
<keyword evidence="5" id="KW-0929">Antimicrobial</keyword>
<evidence type="ECO:0000256" key="7">
    <source>
        <dbReference type="ARBA" id="ARBA00022729"/>
    </source>
</evidence>
<evidence type="ECO:0000256" key="8">
    <source>
        <dbReference type="ARBA" id="ARBA00022821"/>
    </source>
</evidence>
<dbReference type="GO" id="GO:0005576">
    <property type="term" value="C:extracellular region"/>
    <property type="evidence" value="ECO:0007669"/>
    <property type="project" value="UniProtKB-SubCell"/>
</dbReference>
<evidence type="ECO:0000256" key="1">
    <source>
        <dbReference type="ARBA" id="ARBA00004370"/>
    </source>
</evidence>
<dbReference type="InterPro" id="IPR022618">
    <property type="entry name" value="Defensin-like_20-28"/>
</dbReference>
<evidence type="ECO:0000313" key="12">
    <source>
        <dbReference type="Proteomes" id="UP001188597"/>
    </source>
</evidence>
<evidence type="ECO:0000256" key="6">
    <source>
        <dbReference type="ARBA" id="ARBA00022577"/>
    </source>
</evidence>
<dbReference type="GO" id="GO:0009506">
    <property type="term" value="C:plasmodesma"/>
    <property type="evidence" value="ECO:0007669"/>
    <property type="project" value="TreeGrafter"/>
</dbReference>
<reference evidence="11" key="1">
    <citation type="submission" date="2022-12" db="EMBL/GenBank/DDBJ databases">
        <title>Draft genome assemblies for two species of Escallonia (Escalloniales).</title>
        <authorList>
            <person name="Chanderbali A."/>
            <person name="Dervinis C."/>
            <person name="Anghel I."/>
            <person name="Soltis D."/>
            <person name="Soltis P."/>
            <person name="Zapata F."/>
        </authorList>
    </citation>
    <scope>NUCLEOTIDE SEQUENCE</scope>
    <source>
        <strain evidence="11">UCBG64.0493</strain>
        <tissue evidence="11">Leaf</tissue>
    </source>
</reference>
<gene>
    <name evidence="11" type="ORF">RJ639_024600</name>
</gene>
<evidence type="ECO:0008006" key="13">
    <source>
        <dbReference type="Google" id="ProtNLM"/>
    </source>
</evidence>
<dbReference type="PANTHER" id="PTHR31415">
    <property type="entry name" value="OS05G0367900 PROTEIN"/>
    <property type="match status" value="1"/>
</dbReference>
<dbReference type="GO" id="GO:0098542">
    <property type="term" value="P:defense response to other organism"/>
    <property type="evidence" value="ECO:0007669"/>
    <property type="project" value="InterPro"/>
</dbReference>
<dbReference type="EMBL" id="JAVXUP010003658">
    <property type="protein sequence ID" value="KAK2998424.1"/>
    <property type="molecule type" value="Genomic_DNA"/>
</dbReference>
<proteinExistence type="inferred from homology"/>
<sequence length="255" mass="28181">MAKQTVASLLLIAVLVLCIGCKEVRVEGLQCCFDNHIGSCNPGTSDDDRCNQLCLNSCTKGGKCKHFNHAPPTLLIIIVGPIVLYGEQILRRRCEHPRFTIDSVVSTPINASSSEITASWNVSFSLQNRFKHQSIFYEYVSASLFYGDMLLSNSTVPPFHQAEKNKTTKNLTFSARAVHVDELVGKALLAQRQNEARVLKFQVKVKGLVTLSPGIRCGTDYLMIVNCKNVRVGYSPSATVGTLEDWPKKCTLQLT</sequence>
<dbReference type="GO" id="GO:0005886">
    <property type="term" value="C:plasma membrane"/>
    <property type="evidence" value="ECO:0007669"/>
    <property type="project" value="TreeGrafter"/>
</dbReference>
<keyword evidence="7 10" id="KW-0732">Signal</keyword>
<comment type="subcellular location">
    <subcellularLocation>
        <location evidence="1">Membrane</location>
    </subcellularLocation>
    <subcellularLocation>
        <location evidence="2">Secreted</location>
    </subcellularLocation>
</comment>
<organism evidence="11 12">
    <name type="scientific">Escallonia herrerae</name>
    <dbReference type="NCBI Taxonomy" id="1293975"/>
    <lineage>
        <taxon>Eukaryota</taxon>
        <taxon>Viridiplantae</taxon>
        <taxon>Streptophyta</taxon>
        <taxon>Embryophyta</taxon>
        <taxon>Tracheophyta</taxon>
        <taxon>Spermatophyta</taxon>
        <taxon>Magnoliopsida</taxon>
        <taxon>eudicotyledons</taxon>
        <taxon>Gunneridae</taxon>
        <taxon>Pentapetalae</taxon>
        <taxon>asterids</taxon>
        <taxon>campanulids</taxon>
        <taxon>Escalloniales</taxon>
        <taxon>Escalloniaceae</taxon>
        <taxon>Escallonia</taxon>
    </lineage>
</organism>
<keyword evidence="9" id="KW-0472">Membrane</keyword>
<dbReference type="GO" id="GO:0050832">
    <property type="term" value="P:defense response to fungus"/>
    <property type="evidence" value="ECO:0007669"/>
    <property type="project" value="UniProtKB-KW"/>
</dbReference>
<evidence type="ECO:0000256" key="2">
    <source>
        <dbReference type="ARBA" id="ARBA00004613"/>
    </source>
</evidence>
<evidence type="ECO:0000256" key="9">
    <source>
        <dbReference type="ARBA" id="ARBA00023136"/>
    </source>
</evidence>
<evidence type="ECO:0000313" key="11">
    <source>
        <dbReference type="EMBL" id="KAK2998424.1"/>
    </source>
</evidence>
<evidence type="ECO:0000256" key="5">
    <source>
        <dbReference type="ARBA" id="ARBA00022529"/>
    </source>
</evidence>
<keyword evidence="12" id="KW-1185">Reference proteome</keyword>
<dbReference type="AlphaFoldDB" id="A0AA89AC23"/>
<dbReference type="GO" id="GO:0031640">
    <property type="term" value="P:killing of cells of another organism"/>
    <property type="evidence" value="ECO:0007669"/>
    <property type="project" value="UniProtKB-KW"/>
</dbReference>
<evidence type="ECO:0000256" key="3">
    <source>
        <dbReference type="ARBA" id="ARBA00006722"/>
    </source>
</evidence>
<evidence type="ECO:0000256" key="10">
    <source>
        <dbReference type="SAM" id="SignalP"/>
    </source>
</evidence>
<keyword evidence="8" id="KW-0611">Plant defense</keyword>
<accession>A0AA89AC23</accession>
<feature type="signal peptide" evidence="10">
    <location>
        <begin position="1"/>
        <end position="21"/>
    </location>
</feature>
<protein>
    <recommendedName>
        <fullName evidence="13">Late embryogenesis abundant protein LEA-2 subgroup domain-containing protein</fullName>
    </recommendedName>
</protein>